<evidence type="ECO:0000313" key="7">
    <source>
        <dbReference type="Proteomes" id="UP000032254"/>
    </source>
</evidence>
<dbReference type="Pfam" id="PF01547">
    <property type="entry name" value="SBP_bac_1"/>
    <property type="match status" value="1"/>
</dbReference>
<dbReference type="InterPro" id="IPR050490">
    <property type="entry name" value="Bact_solute-bd_prot1"/>
</dbReference>
<evidence type="ECO:0000256" key="5">
    <source>
        <dbReference type="SAM" id="SignalP"/>
    </source>
</evidence>
<evidence type="ECO:0000256" key="4">
    <source>
        <dbReference type="SAM" id="MobiDB-lite"/>
    </source>
</evidence>
<dbReference type="EMBL" id="JXSX01000003">
    <property type="protein sequence ID" value="KIR61140.1"/>
    <property type="molecule type" value="Genomic_DNA"/>
</dbReference>
<keyword evidence="2" id="KW-0813">Transport</keyword>
<dbReference type="OrthoDB" id="9812682at2"/>
<dbReference type="PANTHER" id="PTHR43649:SF34">
    <property type="entry name" value="ABC TRANSPORTER PERIPLASMIC-BINDING PROTEIN YCJN-RELATED"/>
    <property type="match status" value="1"/>
</dbReference>
<dbReference type="PANTHER" id="PTHR43649">
    <property type="entry name" value="ARABINOSE-BINDING PROTEIN-RELATED"/>
    <property type="match status" value="1"/>
</dbReference>
<feature type="region of interest" description="Disordered" evidence="4">
    <location>
        <begin position="450"/>
        <end position="478"/>
    </location>
</feature>
<dbReference type="RefSeq" id="WP_043967802.1">
    <property type="nucleotide sequence ID" value="NZ_JBIAOP010000023.1"/>
</dbReference>
<dbReference type="GeneID" id="301307414"/>
<evidence type="ECO:0000256" key="3">
    <source>
        <dbReference type="ARBA" id="ARBA00022729"/>
    </source>
</evidence>
<protein>
    <submittedName>
        <fullName evidence="6">ABC transporter substrate-binding protein</fullName>
    </submittedName>
</protein>
<comment type="similarity">
    <text evidence="1">Belongs to the bacterial solute-binding protein 1 family.</text>
</comment>
<keyword evidence="7" id="KW-1185">Reference proteome</keyword>
<comment type="caution">
    <text evidence="6">The sequence shown here is derived from an EMBL/GenBank/DDBJ whole genome shotgun (WGS) entry which is preliminary data.</text>
</comment>
<dbReference type="Proteomes" id="UP000032254">
    <property type="component" value="Unassembled WGS sequence"/>
</dbReference>
<organism evidence="6 7">
    <name type="scientific">Micromonospora haikouensis</name>
    <dbReference type="NCBI Taxonomy" id="686309"/>
    <lineage>
        <taxon>Bacteria</taxon>
        <taxon>Bacillati</taxon>
        <taxon>Actinomycetota</taxon>
        <taxon>Actinomycetes</taxon>
        <taxon>Micromonosporales</taxon>
        <taxon>Micromonosporaceae</taxon>
        <taxon>Micromonospora</taxon>
    </lineage>
</organism>
<sequence>MRHPKLTGRLSVPGRKARLATAAMLLVATTVAACGDGQDDGDAKAGAPKAPATIPELTKDPLTLSFIWFDWPPAHALEDFANAEYKKERPNATIKVNTVPNANWHDAMFTQFAAHKTDFDIAILDSQHIGEAVTNGNILDLTDFVKNNIDVKAYNPYLLAAYGQFPQAETGKRDENASLYGLPLLGDTWTMIYRKDLIGDKPPQTWDEMISVAGRCQADNPGVSGLAFHQANGSDAAAVTYNTVNGIYGGNLWDPKTRKIDGVLNDAAGQEAMDVLVNKMKPLTAKGSGNWFIDEVNAAVAQGKACIAFNWIAASGGLLDPKQSTLGTTREQILDKLGFATLPSQKTNLVPLGGMGMHVSAYSPAANQAEALNFMKWFERPDIQKKWAAAGGVPARTDALESPEFLNAGPFNKVYADSVPRMRDMWNVPEYARLVDIENTNVNAALNGAKKPKDALDDIAREQQSVLDSSGRKGGGGL</sequence>
<evidence type="ECO:0000313" key="6">
    <source>
        <dbReference type="EMBL" id="KIR61140.1"/>
    </source>
</evidence>
<reference evidence="6 7" key="1">
    <citation type="submission" date="2015-01" db="EMBL/GenBank/DDBJ databases">
        <title>Sequencing and annotation of Micromonospora carbonacea strain JXNU-1 genome.</title>
        <authorList>
            <person name="Long Z."/>
            <person name="Huang Y."/>
            <person name="Jiang Y."/>
        </authorList>
    </citation>
    <scope>NUCLEOTIDE SEQUENCE [LARGE SCALE GENOMIC DNA]</scope>
    <source>
        <strain evidence="6 7">JXNU-1</strain>
    </source>
</reference>
<dbReference type="PROSITE" id="PS51257">
    <property type="entry name" value="PROKAR_LIPOPROTEIN"/>
    <property type="match status" value="1"/>
</dbReference>
<feature type="chain" id="PRO_5038501344" evidence="5">
    <location>
        <begin position="33"/>
        <end position="478"/>
    </location>
</feature>
<dbReference type="PATRIC" id="fig|47853.6.peg.5368"/>
<dbReference type="Gene3D" id="3.40.190.10">
    <property type="entry name" value="Periplasmic binding protein-like II"/>
    <property type="match status" value="2"/>
</dbReference>
<name>A0A0D0WUU3_9ACTN</name>
<keyword evidence="3 5" id="KW-0732">Signal</keyword>
<feature type="compositionally biased region" description="Basic and acidic residues" evidence="4">
    <location>
        <begin position="451"/>
        <end position="461"/>
    </location>
</feature>
<dbReference type="AlphaFoldDB" id="A0A0D0WUU3"/>
<dbReference type="InterPro" id="IPR006059">
    <property type="entry name" value="SBP"/>
</dbReference>
<feature type="signal peptide" evidence="5">
    <location>
        <begin position="1"/>
        <end position="32"/>
    </location>
</feature>
<evidence type="ECO:0000256" key="2">
    <source>
        <dbReference type="ARBA" id="ARBA00022448"/>
    </source>
</evidence>
<gene>
    <name evidence="6" type="ORF">TK50_25610</name>
</gene>
<evidence type="ECO:0000256" key="1">
    <source>
        <dbReference type="ARBA" id="ARBA00008520"/>
    </source>
</evidence>
<proteinExistence type="inferred from homology"/>
<dbReference type="SUPFAM" id="SSF53850">
    <property type="entry name" value="Periplasmic binding protein-like II"/>
    <property type="match status" value="1"/>
</dbReference>
<accession>A0A0D0WUU3</accession>